<dbReference type="RefSeq" id="WP_007374712.1">
    <property type="nucleotide sequence ID" value="NZ_CP014007.2"/>
</dbReference>
<name>A0AA94H1V1_9ENTR</name>
<dbReference type="AlphaFoldDB" id="A0AA94H1V1"/>
<accession>A0AA94H1V1</accession>
<evidence type="ECO:0000313" key="5">
    <source>
        <dbReference type="Proteomes" id="UP000182314"/>
    </source>
</evidence>
<dbReference type="KEGG" id="kor:AWR26_14390"/>
<organism evidence="3 5">
    <name type="scientific">Kosakonia oryzae</name>
    <dbReference type="NCBI Taxonomy" id="497725"/>
    <lineage>
        <taxon>Bacteria</taxon>
        <taxon>Pseudomonadati</taxon>
        <taxon>Pseudomonadota</taxon>
        <taxon>Gammaproteobacteria</taxon>
        <taxon>Enterobacterales</taxon>
        <taxon>Enterobacteriaceae</taxon>
        <taxon>Kosakonia</taxon>
    </lineage>
</organism>
<evidence type="ECO:0000313" key="3">
    <source>
        <dbReference type="EMBL" id="SFC03682.1"/>
    </source>
</evidence>
<dbReference type="InterPro" id="IPR054252">
    <property type="entry name" value="Pam3_gp18"/>
</dbReference>
<evidence type="ECO:0000313" key="4">
    <source>
        <dbReference type="Proteomes" id="UP000078227"/>
    </source>
</evidence>
<sequence length="96" mass="10508">MKTIPLTAGLADFSFTSTLNDTLLQFNIRWLTRYGYFVVDIRNASNEPIALGRGLHVGVNLLAGLNSTIGKIVLEGETPTIANLGVTNNLNWYPND</sequence>
<protein>
    <recommendedName>
        <fullName evidence="1">Cyanophage baseplate Pam3 plug gp18 domain-containing protein</fullName>
    </recommendedName>
</protein>
<dbReference type="EMBL" id="CP014007">
    <property type="protein sequence ID" value="ANI83286.1"/>
    <property type="molecule type" value="Genomic_DNA"/>
</dbReference>
<proteinExistence type="predicted"/>
<evidence type="ECO:0000259" key="1">
    <source>
        <dbReference type="Pfam" id="PF22479"/>
    </source>
</evidence>
<gene>
    <name evidence="2" type="ORF">AWR26_14390</name>
    <name evidence="3" type="ORF">SAMN05216286_1377</name>
</gene>
<dbReference type="Pfam" id="PF22479">
    <property type="entry name" value="Pam3_gp18"/>
    <property type="match status" value="1"/>
</dbReference>
<keyword evidence="4" id="KW-1185">Reference proteome</keyword>
<reference evidence="3 5" key="1">
    <citation type="submission" date="2016-10" db="EMBL/GenBank/DDBJ databases">
        <authorList>
            <person name="Varghese N."/>
            <person name="Submissions S."/>
        </authorList>
    </citation>
    <scope>NUCLEOTIDE SEQUENCE [LARGE SCALE GENOMIC DNA]</scope>
    <source>
        <strain evidence="3 5">CGMCC 1.7012</strain>
    </source>
</reference>
<reference evidence="2 4" key="2">
    <citation type="submission" date="2021-03" db="EMBL/GenBank/DDBJ databases">
        <authorList>
            <person name="Li Y."/>
            <person name="Li S."/>
            <person name="Chen M."/>
            <person name="Peng G."/>
            <person name="Tan Z."/>
            <person name="An Q."/>
        </authorList>
    </citation>
    <scope>NUCLEOTIDE SEQUENCE [LARGE SCALE GENOMIC DNA]</scope>
    <source>
        <strain evidence="2 4">Ola 51</strain>
    </source>
</reference>
<evidence type="ECO:0000313" key="2">
    <source>
        <dbReference type="EMBL" id="ANI83286.1"/>
    </source>
</evidence>
<feature type="domain" description="Cyanophage baseplate Pam3 plug gp18" evidence="1">
    <location>
        <begin position="1"/>
        <end position="93"/>
    </location>
</feature>
<dbReference type="Proteomes" id="UP000182314">
    <property type="component" value="Unassembled WGS sequence"/>
</dbReference>
<dbReference type="EMBL" id="FOKO01000002">
    <property type="protein sequence ID" value="SFC03682.1"/>
    <property type="molecule type" value="Genomic_DNA"/>
</dbReference>
<dbReference type="Proteomes" id="UP000078227">
    <property type="component" value="Chromosome"/>
</dbReference>